<protein>
    <recommendedName>
        <fullName evidence="4">Type I phosphodiesterase / nucleotide pyrophosphatase</fullName>
    </recommendedName>
</protein>
<proteinExistence type="predicted"/>
<dbReference type="Gene3D" id="3.40.720.10">
    <property type="entry name" value="Alkaline Phosphatase, subunit A"/>
    <property type="match status" value="1"/>
</dbReference>
<dbReference type="InterPro" id="IPR017850">
    <property type="entry name" value="Alkaline_phosphatase_core_sf"/>
</dbReference>
<gene>
    <name evidence="2" type="ORF">GCM10023350_13920</name>
</gene>
<dbReference type="PANTHER" id="PTHR10151">
    <property type="entry name" value="ECTONUCLEOTIDE PYROPHOSPHATASE/PHOSPHODIESTERASE"/>
    <property type="match status" value="1"/>
</dbReference>
<feature type="signal peptide" evidence="1">
    <location>
        <begin position="1"/>
        <end position="22"/>
    </location>
</feature>
<dbReference type="EMBL" id="BAABKN010000009">
    <property type="protein sequence ID" value="GAA4731775.1"/>
    <property type="molecule type" value="Genomic_DNA"/>
</dbReference>
<accession>A0ABP8YLT0</accession>
<evidence type="ECO:0000313" key="2">
    <source>
        <dbReference type="EMBL" id="GAA4731775.1"/>
    </source>
</evidence>
<evidence type="ECO:0008006" key="4">
    <source>
        <dbReference type="Google" id="ProtNLM"/>
    </source>
</evidence>
<keyword evidence="1" id="KW-0732">Signal</keyword>
<dbReference type="InterPro" id="IPR002591">
    <property type="entry name" value="Phosphodiest/P_Trfase"/>
</dbReference>
<comment type="caution">
    <text evidence="2">The sequence shown here is derived from an EMBL/GenBank/DDBJ whole genome shotgun (WGS) entry which is preliminary data.</text>
</comment>
<evidence type="ECO:0000256" key="1">
    <source>
        <dbReference type="SAM" id="SignalP"/>
    </source>
</evidence>
<keyword evidence="3" id="KW-1185">Reference proteome</keyword>
<evidence type="ECO:0000313" key="3">
    <source>
        <dbReference type="Proteomes" id="UP001499882"/>
    </source>
</evidence>
<dbReference type="SUPFAM" id="SSF53649">
    <property type="entry name" value="Alkaline phosphatase-like"/>
    <property type="match status" value="1"/>
</dbReference>
<feature type="chain" id="PRO_5045552419" description="Type I phosphodiesterase / nucleotide pyrophosphatase" evidence="1">
    <location>
        <begin position="23"/>
        <end position="340"/>
    </location>
</feature>
<reference evidence="3" key="1">
    <citation type="journal article" date="2019" name="Int. J. Syst. Evol. Microbiol.">
        <title>The Global Catalogue of Microorganisms (GCM) 10K type strain sequencing project: providing services to taxonomists for standard genome sequencing and annotation.</title>
        <authorList>
            <consortium name="The Broad Institute Genomics Platform"/>
            <consortium name="The Broad Institute Genome Sequencing Center for Infectious Disease"/>
            <person name="Wu L."/>
            <person name="Ma J."/>
        </authorList>
    </citation>
    <scope>NUCLEOTIDE SEQUENCE [LARGE SCALE GENOMIC DNA]</scope>
    <source>
        <strain evidence="3">JCM 18532</strain>
    </source>
</reference>
<dbReference type="PANTHER" id="PTHR10151:SF120">
    <property type="entry name" value="BIS(5'-ADENOSYL)-TRIPHOSPHATASE"/>
    <property type="match status" value="1"/>
</dbReference>
<organism evidence="2 3">
    <name type="scientific">Nocardioides endophyticus</name>
    <dbReference type="NCBI Taxonomy" id="1353775"/>
    <lineage>
        <taxon>Bacteria</taxon>
        <taxon>Bacillati</taxon>
        <taxon>Actinomycetota</taxon>
        <taxon>Actinomycetes</taxon>
        <taxon>Propionibacteriales</taxon>
        <taxon>Nocardioidaceae</taxon>
        <taxon>Nocardioides</taxon>
    </lineage>
</organism>
<dbReference type="RefSeq" id="WP_345525994.1">
    <property type="nucleotide sequence ID" value="NZ_BAABKN010000009.1"/>
</dbReference>
<sequence length="340" mass="36661">MSSRLGPLACLLALTLLVPAGAASGQAAAPSGASTHREPASSATRVVGISVDGLNTEAITRLGVEGAPTFTRLLAEGAGTLNARTEYEQNVTLPNHTSMMTSRRIDRRHGGHGVTWDDDRRRMTVARAAGHPVKSVFSEVHANGGSAALFSTKEKFALYKRSWKRGIDRFVVNEDQRRLVRTAIADLESTDRSFTFLHVSLPDRFGHLYGGMSAQYLNAVRRTDRHLGELLAAIDSHPSLADVTLVLTADHGFLEGSTSHSPKVLSDYRIPFVAWGAGVRAGDLYDLNADYRDPGTKRPTYAAKRQPVRNGDLGNLALDLLGLQAIPGSELNLAQDLDVS</sequence>
<name>A0ABP8YLT0_9ACTN</name>
<dbReference type="Pfam" id="PF01663">
    <property type="entry name" value="Phosphodiest"/>
    <property type="match status" value="1"/>
</dbReference>
<dbReference type="Proteomes" id="UP001499882">
    <property type="component" value="Unassembled WGS sequence"/>
</dbReference>